<sequence length="105" mass="12423">MCFHPFTDGNGRFSRLMMNFSLHKNGCFMLNIPYEKRSGYYNALERSQIKKDEKYFWNGFLEDTCTNIKITSNIIKVNLPAAPFRLYSIRVPISNHVEFQIFQTQ</sequence>
<comment type="caution">
    <text evidence="1">The sequence shown here is derived from an EMBL/GenBank/DDBJ whole genome shotgun (WGS) entry which is preliminary data.</text>
</comment>
<name>A0AC61SCF0_9EURY</name>
<organism evidence="1 2">
    <name type="scientific">Candidatus Methanomarinus sp</name>
    <dbReference type="NCBI Taxonomy" id="3386244"/>
    <lineage>
        <taxon>Archaea</taxon>
        <taxon>Methanobacteriati</taxon>
        <taxon>Methanobacteriota</taxon>
        <taxon>Stenosarchaea group</taxon>
        <taxon>Methanomicrobia</taxon>
        <taxon>Methanosarcinales</taxon>
        <taxon>ANME-2 cluster</taxon>
        <taxon>Candidatus Methanocomedenaceae</taxon>
        <taxon>Candidatus Methanomarinus</taxon>
    </lineage>
</organism>
<accession>A0AC61SCF0</accession>
<proteinExistence type="predicted"/>
<evidence type="ECO:0000313" key="1">
    <source>
        <dbReference type="EMBL" id="TKY92348.1"/>
    </source>
</evidence>
<dbReference type="Proteomes" id="UP000315423">
    <property type="component" value="Unassembled WGS sequence"/>
</dbReference>
<protein>
    <submittedName>
        <fullName evidence="1">Uncharacterized protein</fullName>
    </submittedName>
</protein>
<evidence type="ECO:0000313" key="2">
    <source>
        <dbReference type="Proteomes" id="UP000315423"/>
    </source>
</evidence>
<reference evidence="1" key="1">
    <citation type="submission" date="2018-09" db="EMBL/GenBank/DDBJ databases">
        <title>A genomic encyclopedia of anaerobic methanotrophic archaea.</title>
        <authorList>
            <person name="Skennerton C.T."/>
            <person name="Chadwick G.L."/>
            <person name="Laso-Perez R."/>
            <person name="Leu A.O."/>
            <person name="Speth D.R."/>
            <person name="Yu H."/>
            <person name="Morgan-Lang C."/>
            <person name="Hatzenpichler R."/>
            <person name="Goudeau D."/>
            <person name="Malmstrom R."/>
            <person name="Woyke T."/>
            <person name="Hallam S."/>
            <person name="Tyson G.W."/>
            <person name="Wegener G."/>
            <person name="Boetius A."/>
            <person name="Orphan V.J."/>
        </authorList>
    </citation>
    <scope>NUCLEOTIDE SEQUENCE</scope>
    <source>
        <strain evidence="1">CONS3730D10UFb2</strain>
    </source>
</reference>
<gene>
    <name evidence="1" type="ORF">C5S46_01075</name>
</gene>
<dbReference type="EMBL" id="QYBA01000035">
    <property type="protein sequence ID" value="TKY92348.1"/>
    <property type="molecule type" value="Genomic_DNA"/>
</dbReference>